<organism evidence="1 2">
    <name type="scientific">Oikopleura dioica</name>
    <name type="common">Tunicate</name>
    <dbReference type="NCBI Taxonomy" id="34765"/>
    <lineage>
        <taxon>Eukaryota</taxon>
        <taxon>Metazoa</taxon>
        <taxon>Chordata</taxon>
        <taxon>Tunicata</taxon>
        <taxon>Appendicularia</taxon>
        <taxon>Copelata</taxon>
        <taxon>Oikopleuridae</taxon>
        <taxon>Oikopleura</taxon>
    </lineage>
</organism>
<gene>
    <name evidence="1" type="ORF">OKIOD_LOCUS13019</name>
</gene>
<dbReference type="EMBL" id="OU015567">
    <property type="protein sequence ID" value="CAG5109760.1"/>
    <property type="molecule type" value="Genomic_DNA"/>
</dbReference>
<evidence type="ECO:0000313" key="2">
    <source>
        <dbReference type="Proteomes" id="UP001158576"/>
    </source>
</evidence>
<dbReference type="Proteomes" id="UP001158576">
    <property type="component" value="Chromosome 2"/>
</dbReference>
<keyword evidence="2" id="KW-1185">Reference proteome</keyword>
<reference evidence="1 2" key="1">
    <citation type="submission" date="2021-04" db="EMBL/GenBank/DDBJ databases">
        <authorList>
            <person name="Bliznina A."/>
        </authorList>
    </citation>
    <scope>NUCLEOTIDE SEQUENCE [LARGE SCALE GENOMIC DNA]</scope>
</reference>
<accession>A0ABN7T369</accession>
<sequence>MRGFFRAILPALVFSQETFTQLYSEKFRFPDGNSRQLNIPVTPFSKDSEMVLLDWQTVIFRDTSSSEEIYLWKSTDPMNFTKLRVPTADINSSEDCLIDGQQVSFYENMITRVCLESGFLEIKQWLLDDTILQLVFSKSFKAEDSDILAITQIAPQIVFVSSSERLFYYNLLLDEAHVVNEYFEPVTNVILKSQPDLTEGQIFCHLATDLGFNTTNFYVEDLLEDKSEYVFDWEWDRTLQTTDGVITDFDFEITSYAIRKIMTVDVASVNVRYADGSWWRMGSTKQGVPFGNATAVGVIDWGKYQPDSERRLETISFQDPGLVAFVGTKSGVFFLEEGSSSPWRVLEGYRWLVGNEVEALNILWPDYYSQGALVKTTDGLSWITVNKNQTFEDKSDKVLEVYNSGRHGLNLLGPNHPMHGLVSSIGYPEFGNPAKNLSQGPSDNDGLWTSMLLAAESFRYSVTGDERAKANAEHMYSGTRLLQDVTGQRGLLARCISTSSNNDPKWQKWEPNELPCDQCEELWWKSTISQDSIVGHMFVDPIYAELVAEEEDKEFVIRGFLDILDRIVENGYTMPDYDGVPTKWGHWDPYSINNDMDRYSERGLNSLQILSYLAAGEVLAKKYGITAKNDYMAHFDYLYNEENYKRNLGNVKLQATSEDNYSDDEQQFLAFYLFYFTVIRDSQFSSLDEKTIMVFKNSIYKTWKHVSYSENSVMAGIFLALLGEDVSDEDKKLTKNILIKDLVRMPISQVTWDYNATPGENRKDMYLDPNQDRWGDYGSHVTVPIPKDEQAYLQWNKDPFMFTGSGGNREYPGTVYLLPYWLARFENILSS</sequence>
<proteinExistence type="predicted"/>
<evidence type="ECO:0000313" key="1">
    <source>
        <dbReference type="EMBL" id="CAG5109760.1"/>
    </source>
</evidence>
<protein>
    <submittedName>
        <fullName evidence="1">Oidioi.mRNA.OKI2018_I69.chr2.g4254.t1.cds</fullName>
    </submittedName>
</protein>
<name>A0ABN7T369_OIKDI</name>